<evidence type="ECO:0000313" key="1">
    <source>
        <dbReference type="EMBL" id="CAK5082437.1"/>
    </source>
</evidence>
<reference evidence="1" key="1">
    <citation type="submission" date="2023-11" db="EMBL/GenBank/DDBJ databases">
        <authorList>
            <person name="Poullet M."/>
        </authorList>
    </citation>
    <scope>NUCLEOTIDE SEQUENCE</scope>
    <source>
        <strain evidence="1">E1834</strain>
    </source>
</reference>
<dbReference type="Proteomes" id="UP001497535">
    <property type="component" value="Unassembled WGS sequence"/>
</dbReference>
<gene>
    <name evidence="1" type="ORF">MENTE1834_LOCUS29717</name>
</gene>
<dbReference type="EMBL" id="CAVMJV010000047">
    <property type="protein sequence ID" value="CAK5082437.1"/>
    <property type="molecule type" value="Genomic_DNA"/>
</dbReference>
<organism evidence="1 2">
    <name type="scientific">Meloidogyne enterolobii</name>
    <name type="common">Root-knot nematode worm</name>
    <name type="synonym">Meloidogyne mayaguensis</name>
    <dbReference type="NCBI Taxonomy" id="390850"/>
    <lineage>
        <taxon>Eukaryota</taxon>
        <taxon>Metazoa</taxon>
        <taxon>Ecdysozoa</taxon>
        <taxon>Nematoda</taxon>
        <taxon>Chromadorea</taxon>
        <taxon>Rhabditida</taxon>
        <taxon>Tylenchina</taxon>
        <taxon>Tylenchomorpha</taxon>
        <taxon>Tylenchoidea</taxon>
        <taxon>Meloidogynidae</taxon>
        <taxon>Meloidogyninae</taxon>
        <taxon>Meloidogyne</taxon>
    </lineage>
</organism>
<name>A0ACB0ZTH4_MELEN</name>
<proteinExistence type="predicted"/>
<comment type="caution">
    <text evidence="1">The sequence shown here is derived from an EMBL/GenBank/DDBJ whole genome shotgun (WGS) entry which is preliminary data.</text>
</comment>
<sequence>MFSMYSKDFWFYTFHFYLSNKAWQPCLQCYNNALYMQYSQFSRHLNTFHILVLLIKNNNGTLRLYTPTSANVCPHFFPFPSPSFSSHKDDKWSSINKPPFSLSSPSLLLSF</sequence>
<protein>
    <submittedName>
        <fullName evidence="1">Uncharacterized protein</fullName>
    </submittedName>
</protein>
<keyword evidence="2" id="KW-1185">Reference proteome</keyword>
<evidence type="ECO:0000313" key="2">
    <source>
        <dbReference type="Proteomes" id="UP001497535"/>
    </source>
</evidence>
<accession>A0ACB0ZTH4</accession>